<dbReference type="EMBL" id="LR796274">
    <property type="protein sequence ID" value="CAB4133166.1"/>
    <property type="molecule type" value="Genomic_DNA"/>
</dbReference>
<dbReference type="CDD" id="cd02440">
    <property type="entry name" value="AdoMet_MTases"/>
    <property type="match status" value="1"/>
</dbReference>
<organism evidence="1">
    <name type="scientific">uncultured Caudovirales phage</name>
    <dbReference type="NCBI Taxonomy" id="2100421"/>
    <lineage>
        <taxon>Viruses</taxon>
        <taxon>Duplodnaviria</taxon>
        <taxon>Heunggongvirae</taxon>
        <taxon>Uroviricota</taxon>
        <taxon>Caudoviricetes</taxon>
        <taxon>Peduoviridae</taxon>
        <taxon>Maltschvirus</taxon>
        <taxon>Maltschvirus maltsch</taxon>
    </lineage>
</organism>
<proteinExistence type="predicted"/>
<dbReference type="SUPFAM" id="SSF53335">
    <property type="entry name" value="S-adenosyl-L-methionine-dependent methyltransferases"/>
    <property type="match status" value="2"/>
</dbReference>
<gene>
    <name evidence="1" type="ORF">UFOVP257_62</name>
</gene>
<accession>A0A6J5LJ73</accession>
<dbReference type="Gene3D" id="3.40.50.150">
    <property type="entry name" value="Vaccinia Virus protein VP39"/>
    <property type="match status" value="1"/>
</dbReference>
<name>A0A6J5LJ73_9CAUD</name>
<dbReference type="InterPro" id="IPR029063">
    <property type="entry name" value="SAM-dependent_MTases_sf"/>
</dbReference>
<reference evidence="1" key="1">
    <citation type="submission" date="2020-04" db="EMBL/GenBank/DDBJ databases">
        <authorList>
            <person name="Chiriac C."/>
            <person name="Salcher M."/>
            <person name="Ghai R."/>
            <person name="Kavagutti S V."/>
        </authorList>
    </citation>
    <scope>NUCLEOTIDE SEQUENCE</scope>
</reference>
<protein>
    <submittedName>
        <fullName evidence="1">AdoMet_MTases domain containing protein</fullName>
    </submittedName>
</protein>
<sequence length="256" mass="29976">MACNKKNLIKEKSKISSFILPLINENYQNISDYTDALICKNCDFVFSSKRMTVEEEHRLYSNYRSPEYYKIRKEFDESYDPTEFADSNSNQYYVDVRKQSINLLLTKNIDLNSINRVLDWGGDNGIYISEFSSVTEKFVYELSDVSLLPSIKKYKLSDQMLFDLILCCHVLEHVSSPDKIILEIKKHINKNGWLYIEVPNFDIPSVPKTAFGEHVNRWGLKSMKAFLIRNGFDIRDIMVYNECLCVVAKINEEMYD</sequence>
<dbReference type="Pfam" id="PF13489">
    <property type="entry name" value="Methyltransf_23"/>
    <property type="match status" value="1"/>
</dbReference>
<evidence type="ECO:0000313" key="1">
    <source>
        <dbReference type="EMBL" id="CAB4133166.1"/>
    </source>
</evidence>